<protein>
    <submittedName>
        <fullName evidence="2">Uncharacterized protein</fullName>
    </submittedName>
</protein>
<dbReference type="Proteomes" id="UP000003919">
    <property type="component" value="Unassembled WGS sequence"/>
</dbReference>
<dbReference type="HOGENOM" id="CLU_1657134_0_0_10"/>
<keyword evidence="1" id="KW-0472">Membrane</keyword>
<evidence type="ECO:0000313" key="2">
    <source>
        <dbReference type="EMBL" id="EAZ79302.1"/>
    </source>
</evidence>
<evidence type="ECO:0000313" key="3">
    <source>
        <dbReference type="Proteomes" id="UP000003919"/>
    </source>
</evidence>
<dbReference type="OrthoDB" id="9909780at2"/>
<keyword evidence="1" id="KW-1133">Transmembrane helix</keyword>
<dbReference type="EMBL" id="AAXU02000001">
    <property type="protein sequence ID" value="EAZ79302.1"/>
    <property type="molecule type" value="Genomic_DNA"/>
</dbReference>
<organism evidence="2 3">
    <name type="scientific">Algoriphagus machipongonensis</name>
    <dbReference type="NCBI Taxonomy" id="388413"/>
    <lineage>
        <taxon>Bacteria</taxon>
        <taxon>Pseudomonadati</taxon>
        <taxon>Bacteroidota</taxon>
        <taxon>Cytophagia</taxon>
        <taxon>Cytophagales</taxon>
        <taxon>Cyclobacteriaceae</taxon>
        <taxon>Algoriphagus</taxon>
    </lineage>
</organism>
<evidence type="ECO:0000256" key="1">
    <source>
        <dbReference type="SAM" id="Phobius"/>
    </source>
</evidence>
<keyword evidence="3" id="KW-1185">Reference proteome</keyword>
<feature type="transmembrane region" description="Helical" evidence="1">
    <location>
        <begin position="55"/>
        <end position="79"/>
    </location>
</feature>
<proteinExistence type="predicted"/>
<dbReference type="STRING" id="388413.ALPR1_16678"/>
<accession>A3I2J8</accession>
<name>A3I2J8_9BACT</name>
<gene>
    <name evidence="2" type="ORF">ALPR1_16678</name>
</gene>
<sequence length="159" mass="18317">MKEVQLTDEEISILQQEINHAEDYRTKKLKEVTLMVIGGVILSATIFIFNKGLKFSQIIIPCAGLGLLMILISLIAWFFAYKPIKKMKNDLSNQTKLIGHSEIESINVFNRKITLVDGTKVWQMNQHQEKWKKGDLIIYSMTPSNEYIFECVKTPHNKS</sequence>
<dbReference type="RefSeq" id="WP_008202206.1">
    <property type="nucleotide sequence ID" value="NZ_CM001023.1"/>
</dbReference>
<dbReference type="AlphaFoldDB" id="A3I2J8"/>
<comment type="caution">
    <text evidence="2">The sequence shown here is derived from an EMBL/GenBank/DDBJ whole genome shotgun (WGS) entry which is preliminary data.</text>
</comment>
<reference evidence="2 3" key="1">
    <citation type="journal article" date="2011" name="J. Bacteriol.">
        <title>Complete genome sequence of Algoriphagus sp. PR1, bacterial prey of a colony-forming choanoflagellate.</title>
        <authorList>
            <person name="Alegado R.A."/>
            <person name="Ferriera S."/>
            <person name="Nusbaum C."/>
            <person name="Young S.K."/>
            <person name="Zeng Q."/>
            <person name="Imamovic A."/>
            <person name="Fairclough S.R."/>
            <person name="King N."/>
        </authorList>
    </citation>
    <scope>NUCLEOTIDE SEQUENCE [LARGE SCALE GENOMIC DNA]</scope>
    <source>
        <strain evidence="2 3">PR1</strain>
    </source>
</reference>
<feature type="transmembrane region" description="Helical" evidence="1">
    <location>
        <begin position="32"/>
        <end position="49"/>
    </location>
</feature>
<keyword evidence="1" id="KW-0812">Transmembrane</keyword>